<proteinExistence type="predicted"/>
<reference evidence="1" key="1">
    <citation type="submission" date="2021-06" db="EMBL/GenBank/DDBJ databases">
        <authorList>
            <person name="Hodson N. C."/>
            <person name="Mongue J. A."/>
            <person name="Jaron S. K."/>
        </authorList>
    </citation>
    <scope>NUCLEOTIDE SEQUENCE</scope>
</reference>
<feature type="non-terminal residue" evidence="1">
    <location>
        <position position="1"/>
    </location>
</feature>
<dbReference type="EMBL" id="CAJVCH010145002">
    <property type="protein sequence ID" value="CAG7727183.1"/>
    <property type="molecule type" value="Genomic_DNA"/>
</dbReference>
<name>A0A8J2K080_9HEXA</name>
<evidence type="ECO:0000313" key="2">
    <source>
        <dbReference type="Proteomes" id="UP000708208"/>
    </source>
</evidence>
<gene>
    <name evidence="1" type="ORF">AFUS01_LOCUS16038</name>
</gene>
<evidence type="ECO:0000313" key="1">
    <source>
        <dbReference type="EMBL" id="CAG7727183.1"/>
    </source>
</evidence>
<dbReference type="AlphaFoldDB" id="A0A8J2K080"/>
<keyword evidence="2" id="KW-1185">Reference proteome</keyword>
<accession>A0A8J2K080</accession>
<comment type="caution">
    <text evidence="1">The sequence shown here is derived from an EMBL/GenBank/DDBJ whole genome shotgun (WGS) entry which is preliminary data.</text>
</comment>
<protein>
    <submittedName>
        <fullName evidence="1">Uncharacterized protein</fullName>
    </submittedName>
</protein>
<sequence>TFLQFRVHERSKSYVYSMRRKPISLFATPCLPEMRLLLFLLKHATITDSIHDVRCINPTSGRLLHEPSSFLSQFNGRFMWDNPLSWSSSQNPILNSSVGT</sequence>
<organism evidence="1 2">
    <name type="scientific">Allacma fusca</name>
    <dbReference type="NCBI Taxonomy" id="39272"/>
    <lineage>
        <taxon>Eukaryota</taxon>
        <taxon>Metazoa</taxon>
        <taxon>Ecdysozoa</taxon>
        <taxon>Arthropoda</taxon>
        <taxon>Hexapoda</taxon>
        <taxon>Collembola</taxon>
        <taxon>Symphypleona</taxon>
        <taxon>Sminthuridae</taxon>
        <taxon>Allacma</taxon>
    </lineage>
</organism>
<dbReference type="Proteomes" id="UP000708208">
    <property type="component" value="Unassembled WGS sequence"/>
</dbReference>